<dbReference type="EMBL" id="MQSV01000005">
    <property type="protein sequence ID" value="OKL46578.1"/>
    <property type="molecule type" value="Genomic_DNA"/>
</dbReference>
<protein>
    <submittedName>
        <fullName evidence="2">Uncharacterized protein</fullName>
    </submittedName>
</protein>
<evidence type="ECO:0000256" key="1">
    <source>
        <dbReference type="SAM" id="Phobius"/>
    </source>
</evidence>
<accession>A0A1Q5PK36</accession>
<organism evidence="2 3">
    <name type="scientific">Boudabousia liubingyangii</name>
    <dbReference type="NCBI Taxonomy" id="1921764"/>
    <lineage>
        <taxon>Bacteria</taxon>
        <taxon>Bacillati</taxon>
        <taxon>Actinomycetota</taxon>
        <taxon>Actinomycetes</taxon>
        <taxon>Actinomycetales</taxon>
        <taxon>Actinomycetaceae</taxon>
        <taxon>Boudabousia</taxon>
    </lineage>
</organism>
<dbReference type="RefSeq" id="WP_073709603.1">
    <property type="nucleotide sequence ID" value="NZ_MQSV01000005.1"/>
</dbReference>
<keyword evidence="1" id="KW-1133">Transmembrane helix</keyword>
<name>A0A1Q5PK36_9ACTO</name>
<evidence type="ECO:0000313" key="3">
    <source>
        <dbReference type="Proteomes" id="UP000186785"/>
    </source>
</evidence>
<proteinExistence type="predicted"/>
<reference evidence="2 3" key="1">
    <citation type="submission" date="2016-11" db="EMBL/GenBank/DDBJ databases">
        <title>Actinomyces gypaetusis sp. nov. isolated from the vulture Gypaetus barbatus in Qinghai Tibet Plateau China.</title>
        <authorList>
            <person name="Meng X."/>
        </authorList>
    </citation>
    <scope>NUCLEOTIDE SEQUENCE [LARGE SCALE GENOMIC DNA]</scope>
    <source>
        <strain evidence="2 3">VUL4_2</strain>
    </source>
</reference>
<sequence>MDFIDELIETLVDLFFMGSSRDRLKEDPSLEHSYSSFFPFGLLAMVAGLLFLSAGGAAVFLGSDDSGTSLAVGPVSGTLLGFSVLFFLVGFYLLFVRFGVTSELLWQRNIFSRKQIAFHEIEKISHAPIQDMVSWGTTHTAVYPRFVVSSADQELTINDAQKDYGLALIRIIEELNKRRFQLGDVTAYDPGWEQEAQKWRQFLGDVLLSGHQRFYEQNPEADQYLSRIVMGLPGQAAS</sequence>
<evidence type="ECO:0000313" key="2">
    <source>
        <dbReference type="EMBL" id="OKL46578.1"/>
    </source>
</evidence>
<dbReference type="AlphaFoldDB" id="A0A1Q5PK36"/>
<dbReference type="OrthoDB" id="4964348at2"/>
<dbReference type="STRING" id="1921764.BSR28_05200"/>
<comment type="caution">
    <text evidence="2">The sequence shown here is derived from an EMBL/GenBank/DDBJ whole genome shotgun (WGS) entry which is preliminary data.</text>
</comment>
<keyword evidence="1" id="KW-0472">Membrane</keyword>
<dbReference type="Proteomes" id="UP000186785">
    <property type="component" value="Unassembled WGS sequence"/>
</dbReference>
<keyword evidence="3" id="KW-1185">Reference proteome</keyword>
<feature type="transmembrane region" description="Helical" evidence="1">
    <location>
        <begin position="80"/>
        <end position="100"/>
    </location>
</feature>
<keyword evidence="1" id="KW-0812">Transmembrane</keyword>
<feature type="transmembrane region" description="Helical" evidence="1">
    <location>
        <begin position="37"/>
        <end position="60"/>
    </location>
</feature>
<gene>
    <name evidence="2" type="ORF">BSR29_07080</name>
</gene>